<protein>
    <submittedName>
        <fullName evidence="3">DUF4136 domain-containing protein</fullName>
    </submittedName>
</protein>
<dbReference type="Pfam" id="PF13590">
    <property type="entry name" value="DUF4136"/>
    <property type="match status" value="1"/>
</dbReference>
<evidence type="ECO:0000313" key="3">
    <source>
        <dbReference type="EMBL" id="MCG2419237.1"/>
    </source>
</evidence>
<keyword evidence="1" id="KW-0732">Signal</keyword>
<feature type="signal peptide" evidence="1">
    <location>
        <begin position="1"/>
        <end position="20"/>
    </location>
</feature>
<evidence type="ECO:0000256" key="1">
    <source>
        <dbReference type="SAM" id="SignalP"/>
    </source>
</evidence>
<dbReference type="Gene3D" id="3.30.160.670">
    <property type="match status" value="1"/>
</dbReference>
<accession>A0A9X1U3G3</accession>
<feature type="domain" description="DUF4136" evidence="2">
    <location>
        <begin position="20"/>
        <end position="170"/>
    </location>
</feature>
<dbReference type="RefSeq" id="WP_237603024.1">
    <property type="nucleotide sequence ID" value="NZ_JAIRBA010000016.1"/>
</dbReference>
<dbReference type="AlphaFoldDB" id="A0A9X1U3G3"/>
<evidence type="ECO:0000259" key="2">
    <source>
        <dbReference type="Pfam" id="PF13590"/>
    </source>
</evidence>
<dbReference type="InterPro" id="IPR025411">
    <property type="entry name" value="DUF4136"/>
</dbReference>
<keyword evidence="4" id="KW-1185">Reference proteome</keyword>
<sequence length="174" mass="19352">MKFLSIFMLSLFLVSCGATVAVDYDKQIDFSKYNSYNYFPTIDSGLNELDDNRIIQITDSLLQQRGFVKSETPQLYINFFARESVSRSRNTIGIGIGSGGGNVGVGVSGGIPIGGRVVNQQLTMDFIDVEKDDLVWQAVVDGEMKERATPQQKEAYYTAIIRKILSKYPPSSKK</sequence>
<reference evidence="3" key="1">
    <citation type="submission" date="2021-09" db="EMBL/GenBank/DDBJ databases">
        <title>Genome of Aequorivita sp. strain F47161.</title>
        <authorList>
            <person name="Wang Y."/>
        </authorList>
    </citation>
    <scope>NUCLEOTIDE SEQUENCE</scope>
    <source>
        <strain evidence="3">F47161</strain>
    </source>
</reference>
<name>A0A9X1U3G3_9FLAO</name>
<gene>
    <name evidence="3" type="ORF">K8089_09400</name>
</gene>
<organism evidence="3 4">
    <name type="scientific">Aequorivita vitellina</name>
    <dbReference type="NCBI Taxonomy" id="2874475"/>
    <lineage>
        <taxon>Bacteria</taxon>
        <taxon>Pseudomonadati</taxon>
        <taxon>Bacteroidota</taxon>
        <taxon>Flavobacteriia</taxon>
        <taxon>Flavobacteriales</taxon>
        <taxon>Flavobacteriaceae</taxon>
        <taxon>Aequorivita</taxon>
    </lineage>
</organism>
<evidence type="ECO:0000313" key="4">
    <source>
        <dbReference type="Proteomes" id="UP001139461"/>
    </source>
</evidence>
<proteinExistence type="predicted"/>
<feature type="chain" id="PRO_5040876870" evidence="1">
    <location>
        <begin position="21"/>
        <end position="174"/>
    </location>
</feature>
<dbReference type="PROSITE" id="PS51257">
    <property type="entry name" value="PROKAR_LIPOPROTEIN"/>
    <property type="match status" value="1"/>
</dbReference>
<dbReference type="Proteomes" id="UP001139461">
    <property type="component" value="Unassembled WGS sequence"/>
</dbReference>
<dbReference type="EMBL" id="JAIRBA010000016">
    <property type="protein sequence ID" value="MCG2419237.1"/>
    <property type="molecule type" value="Genomic_DNA"/>
</dbReference>
<comment type="caution">
    <text evidence="3">The sequence shown here is derived from an EMBL/GenBank/DDBJ whole genome shotgun (WGS) entry which is preliminary data.</text>
</comment>